<dbReference type="AlphaFoldDB" id="L0DH91"/>
<keyword evidence="2" id="KW-1185">Reference proteome</keyword>
<evidence type="ECO:0000313" key="1">
    <source>
        <dbReference type="EMBL" id="AGA28183.1"/>
    </source>
</evidence>
<dbReference type="Proteomes" id="UP000010798">
    <property type="component" value="Chromosome"/>
</dbReference>
<dbReference type="EMBL" id="CP003364">
    <property type="protein sequence ID" value="AGA28183.1"/>
    <property type="molecule type" value="Genomic_DNA"/>
</dbReference>
<gene>
    <name evidence="1" type="ordered locus">Sinac_3955</name>
</gene>
<dbReference type="InterPro" id="IPR010869">
    <property type="entry name" value="DUF1501"/>
</dbReference>
<evidence type="ECO:0000313" key="2">
    <source>
        <dbReference type="Proteomes" id="UP000010798"/>
    </source>
</evidence>
<dbReference type="PANTHER" id="PTHR43737">
    <property type="entry name" value="BLL7424 PROTEIN"/>
    <property type="match status" value="1"/>
</dbReference>
<reference evidence="1 2" key="1">
    <citation type="submission" date="2012-02" db="EMBL/GenBank/DDBJ databases">
        <title>Complete sequence of chromosome of Singulisphaera acidiphila DSM 18658.</title>
        <authorList>
            <consortium name="US DOE Joint Genome Institute (JGI-PGF)"/>
            <person name="Lucas S."/>
            <person name="Copeland A."/>
            <person name="Lapidus A."/>
            <person name="Glavina del Rio T."/>
            <person name="Dalin E."/>
            <person name="Tice H."/>
            <person name="Bruce D."/>
            <person name="Goodwin L."/>
            <person name="Pitluck S."/>
            <person name="Peters L."/>
            <person name="Ovchinnikova G."/>
            <person name="Chertkov O."/>
            <person name="Kyrpides N."/>
            <person name="Mavromatis K."/>
            <person name="Ivanova N."/>
            <person name="Brettin T."/>
            <person name="Detter J.C."/>
            <person name="Han C."/>
            <person name="Larimer F."/>
            <person name="Land M."/>
            <person name="Hauser L."/>
            <person name="Markowitz V."/>
            <person name="Cheng J.-F."/>
            <person name="Hugenholtz P."/>
            <person name="Woyke T."/>
            <person name="Wu D."/>
            <person name="Tindall B."/>
            <person name="Pomrenke H."/>
            <person name="Brambilla E."/>
            <person name="Klenk H.-P."/>
            <person name="Eisen J.A."/>
        </authorList>
    </citation>
    <scope>NUCLEOTIDE SEQUENCE [LARGE SCALE GENOMIC DNA]</scope>
    <source>
        <strain evidence="2">ATCC BAA-1392 / DSM 18658 / VKM B-2454 / MOB10</strain>
    </source>
</reference>
<dbReference type="KEGG" id="saci:Sinac_3955"/>
<dbReference type="RefSeq" id="WP_015247315.1">
    <property type="nucleotide sequence ID" value="NC_019892.1"/>
</dbReference>
<evidence type="ECO:0008006" key="3">
    <source>
        <dbReference type="Google" id="ProtNLM"/>
    </source>
</evidence>
<dbReference type="InterPro" id="IPR006311">
    <property type="entry name" value="TAT_signal"/>
</dbReference>
<dbReference type="OrthoDB" id="127333at2"/>
<dbReference type="HOGENOM" id="CLU_035908_0_0_0"/>
<dbReference type="STRING" id="886293.Sinac_3955"/>
<organism evidence="1 2">
    <name type="scientific">Singulisphaera acidiphila (strain ATCC BAA-1392 / DSM 18658 / VKM B-2454 / MOB10)</name>
    <dbReference type="NCBI Taxonomy" id="886293"/>
    <lineage>
        <taxon>Bacteria</taxon>
        <taxon>Pseudomonadati</taxon>
        <taxon>Planctomycetota</taxon>
        <taxon>Planctomycetia</taxon>
        <taxon>Isosphaerales</taxon>
        <taxon>Isosphaeraceae</taxon>
        <taxon>Singulisphaera</taxon>
    </lineage>
</organism>
<dbReference type="SUPFAM" id="SSF53649">
    <property type="entry name" value="Alkaline phosphatase-like"/>
    <property type="match status" value="1"/>
</dbReference>
<name>L0DH91_SINAD</name>
<sequence>MFDPTATGPNGGRFSRRQALRSVSAGFGYLALADLLGQTVPKSARAADQGPSAVPGPLAPKVPHFPAKANRVIFLFMQGAISQMDTFEYKAQLQQDDGKVGPGGGTLTASKFKFKQYGQTGTWISELLPNIAKHVDDFCFIKGLHTDTPAHPEAVIQLHTGAALASLTRPSLGSWLMYGLGTENQDLPGYITINPSPNFGGAINYGSAFLPAHFQGTRISDTGYLPNLKAQVATKLQRKQLDFLQSMNRDLGANPSAPEQLDGIIESYELAFKMQGKVPELLDISKEPEHVREAYGVQDGPAGSFARQCLMARRLSEAGVRFVEICQPGWDQHTNLHQDLIKNSKAVDQATSALLTDLGQRGMLDDTLVIFGSEFGRLPTAQGPDGRDHNITGYPMILTGAGVKKGFTYGATDEYGQTAVEGRMHTNDLHATLLALLGLDHERLTYRYAGRNFRLTDVAGNVVREIFA</sequence>
<dbReference type="PANTHER" id="PTHR43737:SF1">
    <property type="entry name" value="DUF1501 DOMAIN-CONTAINING PROTEIN"/>
    <property type="match status" value="1"/>
</dbReference>
<dbReference type="Gene3D" id="3.40.720.10">
    <property type="entry name" value="Alkaline Phosphatase, subunit A"/>
    <property type="match status" value="1"/>
</dbReference>
<dbReference type="Pfam" id="PF07394">
    <property type="entry name" value="DUF1501"/>
    <property type="match status" value="1"/>
</dbReference>
<accession>L0DH91</accession>
<proteinExistence type="predicted"/>
<dbReference type="eggNOG" id="COG4102">
    <property type="taxonomic scope" value="Bacteria"/>
</dbReference>
<dbReference type="InterPro" id="IPR017850">
    <property type="entry name" value="Alkaline_phosphatase_core_sf"/>
</dbReference>
<protein>
    <recommendedName>
        <fullName evidence="3">Arylsulfatase A family protein</fullName>
    </recommendedName>
</protein>
<dbReference type="PROSITE" id="PS51318">
    <property type="entry name" value="TAT"/>
    <property type="match status" value="1"/>
</dbReference>